<dbReference type="PROSITE" id="PS50931">
    <property type="entry name" value="HTH_LYSR"/>
    <property type="match status" value="1"/>
</dbReference>
<dbReference type="Gene3D" id="3.40.190.290">
    <property type="match status" value="1"/>
</dbReference>
<keyword evidence="7" id="KW-1185">Reference proteome</keyword>
<proteinExistence type="inferred from homology"/>
<gene>
    <name evidence="6" type="ORF">GCM10011450_13620</name>
</gene>
<evidence type="ECO:0000313" key="7">
    <source>
        <dbReference type="Proteomes" id="UP000608345"/>
    </source>
</evidence>
<dbReference type="AlphaFoldDB" id="A0A918MXP3"/>
<comment type="similarity">
    <text evidence="1">Belongs to the LysR transcriptional regulatory family.</text>
</comment>
<evidence type="ECO:0000313" key="6">
    <source>
        <dbReference type="EMBL" id="GGW84877.1"/>
    </source>
</evidence>
<dbReference type="RefSeq" id="WP_229793926.1">
    <property type="nucleotide sequence ID" value="NZ_BAABFY010000053.1"/>
</dbReference>
<feature type="domain" description="HTH lysR-type" evidence="5">
    <location>
        <begin position="7"/>
        <end position="64"/>
    </location>
</feature>
<protein>
    <submittedName>
        <fullName evidence="6">Transcriptional regulator</fullName>
    </submittedName>
</protein>
<dbReference type="SUPFAM" id="SSF53850">
    <property type="entry name" value="Periplasmic binding protein-like II"/>
    <property type="match status" value="1"/>
</dbReference>
<dbReference type="GO" id="GO:0005829">
    <property type="term" value="C:cytosol"/>
    <property type="evidence" value="ECO:0007669"/>
    <property type="project" value="TreeGrafter"/>
</dbReference>
<dbReference type="GO" id="GO:0003700">
    <property type="term" value="F:DNA-binding transcription factor activity"/>
    <property type="evidence" value="ECO:0007669"/>
    <property type="project" value="InterPro"/>
</dbReference>
<dbReference type="InterPro" id="IPR036390">
    <property type="entry name" value="WH_DNA-bd_sf"/>
</dbReference>
<accession>A0A918MXP3</accession>
<dbReference type="InterPro" id="IPR000847">
    <property type="entry name" value="LysR_HTH_N"/>
</dbReference>
<dbReference type="InterPro" id="IPR005119">
    <property type="entry name" value="LysR_subst-bd"/>
</dbReference>
<evidence type="ECO:0000256" key="1">
    <source>
        <dbReference type="ARBA" id="ARBA00009437"/>
    </source>
</evidence>
<dbReference type="Pfam" id="PF00126">
    <property type="entry name" value="HTH_1"/>
    <property type="match status" value="1"/>
</dbReference>
<dbReference type="InterPro" id="IPR036388">
    <property type="entry name" value="WH-like_DNA-bd_sf"/>
</dbReference>
<comment type="caution">
    <text evidence="6">The sequence shown here is derived from an EMBL/GenBank/DDBJ whole genome shotgun (WGS) entry which is preliminary data.</text>
</comment>
<keyword evidence="2" id="KW-0805">Transcription regulation</keyword>
<reference evidence="6" key="1">
    <citation type="journal article" date="2014" name="Int. J. Syst. Evol. Microbiol.">
        <title>Complete genome sequence of Corynebacterium casei LMG S-19264T (=DSM 44701T), isolated from a smear-ripened cheese.</title>
        <authorList>
            <consortium name="US DOE Joint Genome Institute (JGI-PGF)"/>
            <person name="Walter F."/>
            <person name="Albersmeier A."/>
            <person name="Kalinowski J."/>
            <person name="Ruckert C."/>
        </authorList>
    </citation>
    <scope>NUCLEOTIDE SEQUENCE</scope>
    <source>
        <strain evidence="6">KCTC 23732</strain>
    </source>
</reference>
<evidence type="ECO:0000256" key="4">
    <source>
        <dbReference type="ARBA" id="ARBA00023163"/>
    </source>
</evidence>
<name>A0A918MXP3_9BURK</name>
<reference evidence="6" key="2">
    <citation type="submission" date="2020-09" db="EMBL/GenBank/DDBJ databases">
        <authorList>
            <person name="Sun Q."/>
            <person name="Kim S."/>
        </authorList>
    </citation>
    <scope>NUCLEOTIDE SEQUENCE</scope>
    <source>
        <strain evidence="6">KCTC 23732</strain>
    </source>
</reference>
<evidence type="ECO:0000259" key="5">
    <source>
        <dbReference type="PROSITE" id="PS50931"/>
    </source>
</evidence>
<dbReference type="PANTHER" id="PTHR30419:SF8">
    <property type="entry name" value="NITROGEN ASSIMILATION TRANSCRIPTIONAL ACTIVATOR-RELATED"/>
    <property type="match status" value="1"/>
</dbReference>
<dbReference type="Proteomes" id="UP000608345">
    <property type="component" value="Unassembled WGS sequence"/>
</dbReference>
<evidence type="ECO:0000256" key="3">
    <source>
        <dbReference type="ARBA" id="ARBA00023125"/>
    </source>
</evidence>
<dbReference type="EMBL" id="BMYS01000007">
    <property type="protein sequence ID" value="GGW84877.1"/>
    <property type="molecule type" value="Genomic_DNA"/>
</dbReference>
<keyword evidence="3" id="KW-0238">DNA-binding</keyword>
<dbReference type="GO" id="GO:0003677">
    <property type="term" value="F:DNA binding"/>
    <property type="evidence" value="ECO:0007669"/>
    <property type="project" value="UniProtKB-KW"/>
</dbReference>
<dbReference type="InterPro" id="IPR050950">
    <property type="entry name" value="HTH-type_LysR_regulators"/>
</dbReference>
<keyword evidence="4" id="KW-0804">Transcription</keyword>
<dbReference type="PRINTS" id="PR00039">
    <property type="entry name" value="HTHLYSR"/>
</dbReference>
<evidence type="ECO:0000256" key="2">
    <source>
        <dbReference type="ARBA" id="ARBA00023015"/>
    </source>
</evidence>
<dbReference type="PANTHER" id="PTHR30419">
    <property type="entry name" value="HTH-TYPE TRANSCRIPTIONAL REGULATOR YBHD"/>
    <property type="match status" value="1"/>
</dbReference>
<dbReference type="Pfam" id="PF03466">
    <property type="entry name" value="LysR_substrate"/>
    <property type="match status" value="1"/>
</dbReference>
<dbReference type="SUPFAM" id="SSF46785">
    <property type="entry name" value="Winged helix' DNA-binding domain"/>
    <property type="match status" value="1"/>
</dbReference>
<dbReference type="Gene3D" id="1.10.10.10">
    <property type="entry name" value="Winged helix-like DNA-binding domain superfamily/Winged helix DNA-binding domain"/>
    <property type="match status" value="1"/>
</dbReference>
<organism evidence="6 7">
    <name type="scientific">Advenella faeciporci</name>
    <dbReference type="NCBI Taxonomy" id="797535"/>
    <lineage>
        <taxon>Bacteria</taxon>
        <taxon>Pseudomonadati</taxon>
        <taxon>Pseudomonadota</taxon>
        <taxon>Betaproteobacteria</taxon>
        <taxon>Burkholderiales</taxon>
        <taxon>Alcaligenaceae</taxon>
    </lineage>
</organism>
<sequence length="302" mass="33433">MSWIAKLKFHHLKTLVALAEQKNLTRVSELMNITQPALSKWLSGLEEEIGMPLFERHSKGIRPTPGGLLVVKHARRLVNDLERSTRDIELFKEGIQGSLMIGSSPVATDVVSKAVLALLKDYPNVHVRIIESVMTPLLEQLVSGHIDAVIGRVGGSALQLPLNYKVLYTEPICFVARPGHPLAGQSNIDWAQLGDYYWIVWPTGTPIRSSIDHALVDLGMMMPANYVESGSMSATVRMLQGSDMVGILSQRLAESFARDRQLLILDLPKIEQKGSVGIFWRQNEPPSDTLEAFLGHLAEASR</sequence>